<dbReference type="Gene3D" id="2.60.40.1180">
    <property type="entry name" value="Golgi alpha-mannosidase II"/>
    <property type="match status" value="1"/>
</dbReference>
<evidence type="ECO:0000313" key="2">
    <source>
        <dbReference type="EMBL" id="WJW67254.1"/>
    </source>
</evidence>
<dbReference type="InterPro" id="IPR013780">
    <property type="entry name" value="Glyco_hydro_b"/>
</dbReference>
<evidence type="ECO:0008006" key="4">
    <source>
        <dbReference type="Google" id="ProtNLM"/>
    </source>
</evidence>
<evidence type="ECO:0000256" key="1">
    <source>
        <dbReference type="SAM" id="Phobius"/>
    </source>
</evidence>
<sequence>MKKLIIPGVFGLGFVVIALGVGLILWKPASATLSFTDPAFEKTWNGLDKAVFEQAAAGRGYTWGPVVVGAESISGESYNGTVRKVAYFEKARMEINNPAGNKNDLFYVTTGLLVKELVTGLRQDGDETFTQLPPSTVQVAGDPNDGNANPNAPTYASFRNVVTIFGNQNGKPSSNSSIITASIDKAGNISSINPPETHSSSGYDDVTQHNIADVFVDYGKNTGKVWNGNSYLNSSIFYGNPTYVLGRPISEPFWISTQVAGSDRMVLVQLFERRVLTYTPSNPVGFKVEMGNVGQHYYKWRYTLNNSPIITPPATTVPTTTAAATPQPTRAVPAGKALNVNFGVDKNTFSNKMLGVNFVNWEHSWGKPYPSEVPGLVQALKAANVGLIRYAGGNWSNSVGWDRNQVRDPNIGWPDGKTGPYYFQYNPEEIDSVATLAKAVGADVMIEVNIFTSNPAMWADMVKYTNVEHNYGFKYWELGNELDAAKNGPTPDEYANDVSAYLDAMLAVDPSIQVIASGVASPYEATRQNYSDTITSLSEYLTKPFAVTSPKGAKIQAVSYHWYQACNSNDPADLTRYTWSNIADNSWRNTYSRKQADIFPPRITKELTKGTIPQGVTEYNFDACNFDNPMNGNFLNALWTADVLGRMNYNGVNFATRWEGYATQSYSIIYPDKVNGTTIINVSPAYYAYLMYANYFGDKIVESSSFDNANISIWASRDTSDPSKLKLMVTNLSGSDITAPINLAGFNASSGSVYQMKSANPTEITKASLDATATINDVSVDAMNVAGSLASIKPVPLAVSGSAFNYVFPAYTTTAIILTK</sequence>
<feature type="transmembrane region" description="Helical" evidence="1">
    <location>
        <begin position="5"/>
        <end position="26"/>
    </location>
</feature>
<dbReference type="Gene3D" id="3.20.20.80">
    <property type="entry name" value="Glycosidases"/>
    <property type="match status" value="1"/>
</dbReference>
<keyword evidence="1" id="KW-0812">Transmembrane</keyword>
<dbReference type="EMBL" id="CP128399">
    <property type="protein sequence ID" value="WJW67254.1"/>
    <property type="molecule type" value="Genomic_DNA"/>
</dbReference>
<keyword evidence="1" id="KW-0472">Membrane</keyword>
<dbReference type="RefSeq" id="WP_341469153.1">
    <property type="nucleotide sequence ID" value="NZ_CP128399.1"/>
</dbReference>
<name>A0ABY9B250_9CHLR</name>
<dbReference type="Proteomes" id="UP001431572">
    <property type="component" value="Chromosome 1"/>
</dbReference>
<accession>A0ABY9B250</accession>
<dbReference type="SUPFAM" id="SSF51445">
    <property type="entry name" value="(Trans)glycosidases"/>
    <property type="match status" value="1"/>
</dbReference>
<keyword evidence="1" id="KW-1133">Transmembrane helix</keyword>
<organism evidence="2 3">
    <name type="scientific">Candidatus Chlorohelix allophototropha</name>
    <dbReference type="NCBI Taxonomy" id="3003348"/>
    <lineage>
        <taxon>Bacteria</taxon>
        <taxon>Bacillati</taxon>
        <taxon>Chloroflexota</taxon>
        <taxon>Chloroflexia</taxon>
        <taxon>Candidatus Chloroheliales</taxon>
        <taxon>Candidatus Chloroheliaceae</taxon>
        <taxon>Candidatus Chlorohelix</taxon>
    </lineage>
</organism>
<proteinExistence type="predicted"/>
<dbReference type="PANTHER" id="PTHR43576">
    <property type="entry name" value="ALPHA-L-ARABINOFURANOSIDASE C-RELATED"/>
    <property type="match status" value="1"/>
</dbReference>
<dbReference type="InterPro" id="IPR017853">
    <property type="entry name" value="GH"/>
</dbReference>
<protein>
    <recommendedName>
        <fullName evidence="4">Alpha-L-arabinofuranosidase C-terminal domain-containing protein</fullName>
    </recommendedName>
</protein>
<evidence type="ECO:0000313" key="3">
    <source>
        <dbReference type="Proteomes" id="UP001431572"/>
    </source>
</evidence>
<reference evidence="2" key="1">
    <citation type="journal article" date="2024" name="Nature">
        <title>Anoxygenic phototroph of the Chloroflexota uses a type I reaction centre.</title>
        <authorList>
            <person name="Tsuji J.M."/>
            <person name="Shaw N.A."/>
            <person name="Nagashima S."/>
            <person name="Venkiteswaran J.J."/>
            <person name="Schiff S.L."/>
            <person name="Watanabe T."/>
            <person name="Fukui M."/>
            <person name="Hanada S."/>
            <person name="Tank M."/>
            <person name="Neufeld J.D."/>
        </authorList>
    </citation>
    <scope>NUCLEOTIDE SEQUENCE</scope>
    <source>
        <strain evidence="2">L227-S17</strain>
    </source>
</reference>
<dbReference type="PANTHER" id="PTHR43576:SF3">
    <property type="entry name" value="ALPHA-L-ARABINOFURANOSIDASE C"/>
    <property type="match status" value="1"/>
</dbReference>
<gene>
    <name evidence="2" type="ORF">OZ401_000513</name>
</gene>
<keyword evidence="3" id="KW-1185">Reference proteome</keyword>